<name>N9ZDU3_9FIRM</name>
<dbReference type="EMBL" id="AGYG01000019">
    <property type="protein sequence ID" value="ENZ38030.1"/>
    <property type="molecule type" value="Genomic_DNA"/>
</dbReference>
<comment type="caution">
    <text evidence="1">The sequence shown here is derived from an EMBL/GenBank/DDBJ whole genome shotgun (WGS) entry which is preliminary data.</text>
</comment>
<dbReference type="AlphaFoldDB" id="N9ZDU3"/>
<evidence type="ECO:0000313" key="1">
    <source>
        <dbReference type="EMBL" id="ENZ38030.1"/>
    </source>
</evidence>
<organism evidence="1 2">
    <name type="scientific">Enterocloster bolteae 90B8</name>
    <dbReference type="NCBI Taxonomy" id="997897"/>
    <lineage>
        <taxon>Bacteria</taxon>
        <taxon>Bacillati</taxon>
        <taxon>Bacillota</taxon>
        <taxon>Clostridia</taxon>
        <taxon>Lachnospirales</taxon>
        <taxon>Lachnospiraceae</taxon>
        <taxon>Enterocloster</taxon>
    </lineage>
</organism>
<sequence>MPDNTQRIDDCECIYCHHVFDGKQACNSNMDAGVVECPKCGREMGVSLSIEYLCYSVD</sequence>
<gene>
    <name evidence="1" type="ORF">HMPREF1097_02611</name>
</gene>
<evidence type="ECO:0000313" key="2">
    <source>
        <dbReference type="Proteomes" id="UP000013041"/>
    </source>
</evidence>
<proteinExistence type="predicted"/>
<reference evidence="1 2" key="1">
    <citation type="submission" date="2013-01" db="EMBL/GenBank/DDBJ databases">
        <title>The Genome Sequence of Clostridium bolteae 90B8.</title>
        <authorList>
            <consortium name="The Broad Institute Genome Sequencing Platform"/>
            <person name="Earl A."/>
            <person name="Ward D."/>
            <person name="Feldgarden M."/>
            <person name="Gevers D."/>
            <person name="Courvalin P."/>
            <person name="Lambert T."/>
            <person name="Walker B."/>
            <person name="Young S.K."/>
            <person name="Zeng Q."/>
            <person name="Gargeya S."/>
            <person name="Fitzgerald M."/>
            <person name="Haas B."/>
            <person name="Abouelleil A."/>
            <person name="Alvarado L."/>
            <person name="Arachchi H.M."/>
            <person name="Berlin A.M."/>
            <person name="Chapman S.B."/>
            <person name="Dewar J."/>
            <person name="Goldberg J."/>
            <person name="Griggs A."/>
            <person name="Gujja S."/>
            <person name="Hansen M."/>
            <person name="Howarth C."/>
            <person name="Imamovic A."/>
            <person name="Larimer J."/>
            <person name="McCowan C."/>
            <person name="Murphy C."/>
            <person name="Neiman D."/>
            <person name="Pearson M."/>
            <person name="Priest M."/>
            <person name="Roberts A."/>
            <person name="Saif S."/>
            <person name="Shea T."/>
            <person name="Sisk P."/>
            <person name="Sykes S."/>
            <person name="Wortman J."/>
            <person name="Nusbaum C."/>
            <person name="Birren B."/>
        </authorList>
    </citation>
    <scope>NUCLEOTIDE SEQUENCE [LARGE SCALE GENOMIC DNA]</scope>
    <source>
        <strain evidence="1 2">90B8</strain>
    </source>
</reference>
<dbReference type="Proteomes" id="UP000013041">
    <property type="component" value="Unassembled WGS sequence"/>
</dbReference>
<dbReference type="HOGENOM" id="CLU_2971249_0_0_9"/>
<accession>N9ZDU3</accession>
<protein>
    <submittedName>
        <fullName evidence="1">Uncharacterized protein</fullName>
    </submittedName>
</protein>